<dbReference type="InterPro" id="IPR001138">
    <property type="entry name" value="Zn2Cys6_DnaBD"/>
</dbReference>
<dbReference type="HOGENOM" id="CLU_043684_0_0_1"/>
<dbReference type="AlphaFoldDB" id="A0A0C3CVN4"/>
<name>A0A0C3CVN4_OIDMZ</name>
<organism evidence="5 6">
    <name type="scientific">Oidiodendron maius (strain Zn)</name>
    <dbReference type="NCBI Taxonomy" id="913774"/>
    <lineage>
        <taxon>Eukaryota</taxon>
        <taxon>Fungi</taxon>
        <taxon>Dikarya</taxon>
        <taxon>Ascomycota</taxon>
        <taxon>Pezizomycotina</taxon>
        <taxon>Leotiomycetes</taxon>
        <taxon>Leotiomycetes incertae sedis</taxon>
        <taxon>Myxotrichaceae</taxon>
        <taxon>Oidiodendron</taxon>
    </lineage>
</organism>
<dbReference type="InParanoid" id="A0A0C3CVN4"/>
<dbReference type="Proteomes" id="UP000054321">
    <property type="component" value="Unassembled WGS sequence"/>
</dbReference>
<feature type="domain" description="Zn(2)-C6 fungal-type" evidence="4">
    <location>
        <begin position="2"/>
        <end position="32"/>
    </location>
</feature>
<dbReference type="GO" id="GO:0008270">
    <property type="term" value="F:zinc ion binding"/>
    <property type="evidence" value="ECO:0007669"/>
    <property type="project" value="InterPro"/>
</dbReference>
<dbReference type="SUPFAM" id="SSF57701">
    <property type="entry name" value="Zn2/Cys6 DNA-binding domain"/>
    <property type="match status" value="1"/>
</dbReference>
<sequence>MSCLTCTHRKLACDELRPRCAPCRRSHLKCRYDPSTISFQIQNETESVKARSSGCSKRKRQKSVGVAGAGRSERGAEEWASKSPVAEEPEPHGEALEHVWSSAGQATFWNAGMPWGDNFIEAYPPGLLASSQFWQGITDASMDPGILLGDDFSEPSRIVGSDLGIETGTDPCPEFEDRTQAEGQQLENIPDHLLAQHYTRNLTALYSSKDRGWNYYTYFYNRFSNTHTFVLSALYSWTSAHLFFSETLKSLDHALKYYERCLNQISLCHNIGVTSSPDGSLEINGFSQDVQLSGDELDAIFISLYFLASTDLLAARPRELRKLLRVTTALIELQKSRDQRDGLSFEICNWFCFLDARASAFGMGSCSMITVLGGEEGLVKATKISRGFLRNEYKMLYPADMIQRDQAHMPLNELVLRLIAIFGEISRHFNDADAEIIKGIRVSLDNVRETLQGIDESDSRKNRVLSTLLTTRAMFHAVEIYYSRTFLPSAPLYAANADATAIIATTDKLYRLLKIPTKDPPPTKFWPIPLVMASIEASDPIYRDWALRKIIDYKISGEVYLRSVKFVQQVHQLEEECGVRQHLGEIMEGLAEQLVL</sequence>
<reference evidence="6" key="2">
    <citation type="submission" date="2015-01" db="EMBL/GenBank/DDBJ databases">
        <title>Evolutionary Origins and Diversification of the Mycorrhizal Mutualists.</title>
        <authorList>
            <consortium name="DOE Joint Genome Institute"/>
            <consortium name="Mycorrhizal Genomics Consortium"/>
            <person name="Kohler A."/>
            <person name="Kuo A."/>
            <person name="Nagy L.G."/>
            <person name="Floudas D."/>
            <person name="Copeland A."/>
            <person name="Barry K.W."/>
            <person name="Cichocki N."/>
            <person name="Veneault-Fourrey C."/>
            <person name="LaButti K."/>
            <person name="Lindquist E.A."/>
            <person name="Lipzen A."/>
            <person name="Lundell T."/>
            <person name="Morin E."/>
            <person name="Murat C."/>
            <person name="Riley R."/>
            <person name="Ohm R."/>
            <person name="Sun H."/>
            <person name="Tunlid A."/>
            <person name="Henrissat B."/>
            <person name="Grigoriev I.V."/>
            <person name="Hibbett D.S."/>
            <person name="Martin F."/>
        </authorList>
    </citation>
    <scope>NUCLEOTIDE SEQUENCE [LARGE SCALE GENOMIC DNA]</scope>
    <source>
        <strain evidence="6">Zn</strain>
    </source>
</reference>
<dbReference type="Pfam" id="PF11951">
    <property type="entry name" value="Fungal_trans_2"/>
    <property type="match status" value="1"/>
</dbReference>
<gene>
    <name evidence="5" type="ORF">OIDMADRAFT_149673</name>
</gene>
<evidence type="ECO:0000256" key="1">
    <source>
        <dbReference type="ARBA" id="ARBA00004123"/>
    </source>
</evidence>
<dbReference type="PANTHER" id="PTHR37534:SF46">
    <property type="entry name" value="ZN(II)2CYS6 TRANSCRIPTION FACTOR (EUROFUNG)"/>
    <property type="match status" value="1"/>
</dbReference>
<dbReference type="InterPro" id="IPR021858">
    <property type="entry name" value="Fun_TF"/>
</dbReference>
<dbReference type="Pfam" id="PF00172">
    <property type="entry name" value="Zn_clus"/>
    <property type="match status" value="1"/>
</dbReference>
<keyword evidence="6" id="KW-1185">Reference proteome</keyword>
<feature type="compositionally biased region" description="Basic and acidic residues" evidence="3">
    <location>
        <begin position="71"/>
        <end position="80"/>
    </location>
</feature>
<dbReference type="Gene3D" id="4.10.240.10">
    <property type="entry name" value="Zn(2)-C6 fungal-type DNA-binding domain"/>
    <property type="match status" value="1"/>
</dbReference>
<evidence type="ECO:0000256" key="3">
    <source>
        <dbReference type="SAM" id="MobiDB-lite"/>
    </source>
</evidence>
<dbReference type="EMBL" id="KN832893">
    <property type="protein sequence ID" value="KIM93767.1"/>
    <property type="molecule type" value="Genomic_DNA"/>
</dbReference>
<dbReference type="InterPro" id="IPR036864">
    <property type="entry name" value="Zn2-C6_fun-type_DNA-bd_sf"/>
</dbReference>
<reference evidence="5 6" key="1">
    <citation type="submission" date="2014-04" db="EMBL/GenBank/DDBJ databases">
        <authorList>
            <consortium name="DOE Joint Genome Institute"/>
            <person name="Kuo A."/>
            <person name="Martino E."/>
            <person name="Perotto S."/>
            <person name="Kohler A."/>
            <person name="Nagy L.G."/>
            <person name="Floudas D."/>
            <person name="Copeland A."/>
            <person name="Barry K.W."/>
            <person name="Cichocki N."/>
            <person name="Veneault-Fourrey C."/>
            <person name="LaButti K."/>
            <person name="Lindquist E.A."/>
            <person name="Lipzen A."/>
            <person name="Lundell T."/>
            <person name="Morin E."/>
            <person name="Murat C."/>
            <person name="Sun H."/>
            <person name="Tunlid A."/>
            <person name="Henrissat B."/>
            <person name="Grigoriev I.V."/>
            <person name="Hibbett D.S."/>
            <person name="Martin F."/>
            <person name="Nordberg H.P."/>
            <person name="Cantor M.N."/>
            <person name="Hua S.X."/>
        </authorList>
    </citation>
    <scope>NUCLEOTIDE SEQUENCE [LARGE SCALE GENOMIC DNA]</scope>
    <source>
        <strain evidence="5 6">Zn</strain>
    </source>
</reference>
<evidence type="ECO:0000256" key="2">
    <source>
        <dbReference type="ARBA" id="ARBA00023242"/>
    </source>
</evidence>
<keyword evidence="2" id="KW-0539">Nucleus</keyword>
<accession>A0A0C3CVN4</accession>
<protein>
    <recommendedName>
        <fullName evidence="4">Zn(2)-C6 fungal-type domain-containing protein</fullName>
    </recommendedName>
</protein>
<proteinExistence type="predicted"/>
<evidence type="ECO:0000313" key="5">
    <source>
        <dbReference type="EMBL" id="KIM93767.1"/>
    </source>
</evidence>
<dbReference type="CDD" id="cd00067">
    <property type="entry name" value="GAL4"/>
    <property type="match status" value="1"/>
</dbReference>
<dbReference type="GO" id="GO:0005634">
    <property type="term" value="C:nucleus"/>
    <property type="evidence" value="ECO:0007669"/>
    <property type="project" value="UniProtKB-SubCell"/>
</dbReference>
<dbReference type="PROSITE" id="PS00463">
    <property type="entry name" value="ZN2_CY6_FUNGAL_1"/>
    <property type="match status" value="1"/>
</dbReference>
<dbReference type="PROSITE" id="PS50048">
    <property type="entry name" value="ZN2_CY6_FUNGAL_2"/>
    <property type="match status" value="1"/>
</dbReference>
<evidence type="ECO:0000313" key="6">
    <source>
        <dbReference type="Proteomes" id="UP000054321"/>
    </source>
</evidence>
<dbReference type="OrthoDB" id="6730379at2759"/>
<feature type="region of interest" description="Disordered" evidence="3">
    <location>
        <begin position="50"/>
        <end position="94"/>
    </location>
</feature>
<dbReference type="GO" id="GO:0000981">
    <property type="term" value="F:DNA-binding transcription factor activity, RNA polymerase II-specific"/>
    <property type="evidence" value="ECO:0007669"/>
    <property type="project" value="InterPro"/>
</dbReference>
<comment type="subcellular location">
    <subcellularLocation>
        <location evidence="1">Nucleus</location>
    </subcellularLocation>
</comment>
<evidence type="ECO:0000259" key="4">
    <source>
        <dbReference type="PROSITE" id="PS50048"/>
    </source>
</evidence>
<dbReference type="PANTHER" id="PTHR37534">
    <property type="entry name" value="TRANSCRIPTIONAL ACTIVATOR PROTEIN UGA3"/>
    <property type="match status" value="1"/>
</dbReference>